<feature type="signal peptide" evidence="3">
    <location>
        <begin position="1"/>
        <end position="24"/>
    </location>
</feature>
<keyword evidence="5" id="KW-1185">Reference proteome</keyword>
<accession>A0A518E576</accession>
<evidence type="ECO:0000313" key="4">
    <source>
        <dbReference type="EMBL" id="QDU99231.1"/>
    </source>
</evidence>
<dbReference type="OrthoDB" id="223521at2"/>
<feature type="transmembrane region" description="Helical" evidence="2">
    <location>
        <begin position="1022"/>
        <end position="1041"/>
    </location>
</feature>
<evidence type="ECO:0000256" key="2">
    <source>
        <dbReference type="SAM" id="Phobius"/>
    </source>
</evidence>
<evidence type="ECO:0000256" key="3">
    <source>
        <dbReference type="SAM" id="SignalP"/>
    </source>
</evidence>
<keyword evidence="2" id="KW-0812">Transmembrane</keyword>
<keyword evidence="3" id="KW-0732">Signal</keyword>
<reference evidence="4 5" key="1">
    <citation type="submission" date="2019-02" db="EMBL/GenBank/DDBJ databases">
        <title>Deep-cultivation of Planctomycetes and their phenomic and genomic characterization uncovers novel biology.</title>
        <authorList>
            <person name="Wiegand S."/>
            <person name="Jogler M."/>
            <person name="Boedeker C."/>
            <person name="Pinto D."/>
            <person name="Vollmers J."/>
            <person name="Rivas-Marin E."/>
            <person name="Kohn T."/>
            <person name="Peeters S.H."/>
            <person name="Heuer A."/>
            <person name="Rast P."/>
            <person name="Oberbeckmann S."/>
            <person name="Bunk B."/>
            <person name="Jeske O."/>
            <person name="Meyerdierks A."/>
            <person name="Storesund J.E."/>
            <person name="Kallscheuer N."/>
            <person name="Luecker S."/>
            <person name="Lage O.M."/>
            <person name="Pohl T."/>
            <person name="Merkel B.J."/>
            <person name="Hornburger P."/>
            <person name="Mueller R.-W."/>
            <person name="Bruemmer F."/>
            <person name="Labrenz M."/>
            <person name="Spormann A.M."/>
            <person name="Op den Camp H."/>
            <person name="Overmann J."/>
            <person name="Amann R."/>
            <person name="Jetten M.S.M."/>
            <person name="Mascher T."/>
            <person name="Medema M.H."/>
            <person name="Devos D.P."/>
            <person name="Kaster A.-K."/>
            <person name="Ovreas L."/>
            <person name="Rohde M."/>
            <person name="Galperin M.Y."/>
            <person name="Jogler C."/>
        </authorList>
    </citation>
    <scope>NUCLEOTIDE SEQUENCE [LARGE SCALE GENOMIC DNA]</scope>
    <source>
        <strain evidence="4 5">Pla85_3_4</strain>
    </source>
</reference>
<evidence type="ECO:0000256" key="1">
    <source>
        <dbReference type="SAM" id="MobiDB-lite"/>
    </source>
</evidence>
<sequence length="1143" mass="126479" precursor="true">MNRSQRTILFVVLGLSLLPTFAVAVRAQTPIDTTPARAASPAASTVPQNIEEVDLPTVYLRDKDGRLVLLIGGFSYEEYLELNRMHRKLESPQPQRRFSLLSMNIRGPVKDGSAQLKATFRIKLLLEGWARVPLRLNNTYLVKEALYRGEGEHFVDYTEDGDGYACWIRGAADSVHTVELDLLADVEQLGGESRLQLQTPKVTTARLDLNVPGLEVEVAQIEGGDVQTVKRQGASTLLQMIGLSGEFRLTWRDRRRPSAPLVTEARTHIRVEFDGKHHTRSDARILVHALNGAVESFVVRLPGGMKLVPHEEELGQRRYRATTLSEERRVALGLPEPTPRDGDLVEVQLQRKSAEPVEVALRAVKLREAPSSPDAQPTLVEASGFEVLGAAHQWGHIDVALDSEWNAHWIAQHVVRQDNIPADVRQSGVAARFAFSQQPCSLKVRITPKETRVRVEPIHLLYVSAREVRLESRLLYRIRGASDLSIDLTGWQVDAVTPENLIQATQTDFENTSPLTVVLSPLTQEAKDELELRVLARQTLPAEGPFSVRLPQLQATASAPATVVVLPDDNVKLTALPELAVGLDQEPLPPQLDLPQRMQTPLYFRVSNSEQQAIFAGQIELRKRAVSLSSSTQLELASDQTRVEQRFQYKIAHEPLLRAGFWAPRSVLQSGTLKFLLDDQPLTWQAVEPTPLPADGSTDPTLPALEPAAIPEGALDDYEQIVIDLPGGRIRECVIEAQYTLRTPPDEGQNSVDFLAPLLLPASQSETTVSDWRFLAHAEEHIKLDLAPSPWRAAVDDTHGSSTIGGRCEAPCSTLPLRLTYALREAGALVVDKAWLQTWLSLRDRRDRAVFRFRSTEETVRVVLPQAADAESVIVAVDGDRARYLIENDGRTLSIQLPPRPEVYDRVLELWYGFQGRPLVNGLLKINCPRIDDSRRVDRFYWQLCLPEGEHLLVSPAGLTAELAWRWRGFHWGRSSNLSQRDLEDWINASHQADLPSSSNQYLFSSFDAVQSTSIYTMHRRWALLIASLLSLGVGLAMVYAPFLRHPAALLAAAVLLGLGAFFYPDTALLASQAGSIGLALAATAYLIDWGVAGRRVVRPLTHSAVAPAPPDPRSGATLIRPDSDSQGGAPSTPEYAPPGDES</sequence>
<feature type="transmembrane region" description="Helical" evidence="2">
    <location>
        <begin position="1048"/>
        <end position="1064"/>
    </location>
</feature>
<feature type="region of interest" description="Disordered" evidence="1">
    <location>
        <begin position="1104"/>
        <end position="1143"/>
    </location>
</feature>
<gene>
    <name evidence="4" type="ORF">Pla8534_71440</name>
</gene>
<proteinExistence type="predicted"/>
<dbReference type="KEGG" id="lcre:Pla8534_71440"/>
<keyword evidence="2" id="KW-1133">Transmembrane helix</keyword>
<dbReference type="AlphaFoldDB" id="A0A518E576"/>
<protein>
    <submittedName>
        <fullName evidence="4">Uncharacterized protein</fullName>
    </submittedName>
</protein>
<organism evidence="4 5">
    <name type="scientific">Lignipirellula cremea</name>
    <dbReference type="NCBI Taxonomy" id="2528010"/>
    <lineage>
        <taxon>Bacteria</taxon>
        <taxon>Pseudomonadati</taxon>
        <taxon>Planctomycetota</taxon>
        <taxon>Planctomycetia</taxon>
        <taxon>Pirellulales</taxon>
        <taxon>Pirellulaceae</taxon>
        <taxon>Lignipirellula</taxon>
    </lineage>
</organism>
<dbReference type="EMBL" id="CP036433">
    <property type="protein sequence ID" value="QDU99231.1"/>
    <property type="molecule type" value="Genomic_DNA"/>
</dbReference>
<feature type="transmembrane region" description="Helical" evidence="2">
    <location>
        <begin position="1070"/>
        <end position="1088"/>
    </location>
</feature>
<dbReference type="Proteomes" id="UP000317648">
    <property type="component" value="Chromosome"/>
</dbReference>
<feature type="chain" id="PRO_5021761353" evidence="3">
    <location>
        <begin position="25"/>
        <end position="1143"/>
    </location>
</feature>
<name>A0A518E576_9BACT</name>
<keyword evidence="2" id="KW-0472">Membrane</keyword>
<evidence type="ECO:0000313" key="5">
    <source>
        <dbReference type="Proteomes" id="UP000317648"/>
    </source>
</evidence>
<dbReference type="RefSeq" id="WP_145059101.1">
    <property type="nucleotide sequence ID" value="NZ_CP036433.1"/>
</dbReference>